<organism evidence="1 2">
    <name type="scientific">Anaerobacillus isosaccharinicus</name>
    <dbReference type="NCBI Taxonomy" id="1532552"/>
    <lineage>
        <taxon>Bacteria</taxon>
        <taxon>Bacillati</taxon>
        <taxon>Bacillota</taxon>
        <taxon>Bacilli</taxon>
        <taxon>Bacillales</taxon>
        <taxon>Bacillaceae</taxon>
        <taxon>Anaerobacillus</taxon>
    </lineage>
</organism>
<evidence type="ECO:0000313" key="2">
    <source>
        <dbReference type="Proteomes" id="UP000180175"/>
    </source>
</evidence>
<keyword evidence="2" id="KW-1185">Reference proteome</keyword>
<reference evidence="1 2" key="2">
    <citation type="journal article" date="2019" name="Int. J. Syst. Evol. Microbiol.">
        <title>Anaerobacillus isosaccharinicus sp. nov., an alkaliphilic bacterium which degrades isosaccharinic acid.</title>
        <authorList>
            <person name="Bassil N.M."/>
            <person name="Lloyd J.R."/>
        </authorList>
    </citation>
    <scope>NUCLEOTIDE SEQUENCE [LARGE SCALE GENOMIC DNA]</scope>
    <source>
        <strain evidence="1 2">NB2006</strain>
    </source>
</reference>
<dbReference type="EMBL" id="CP063356">
    <property type="protein sequence ID" value="QOY35836.1"/>
    <property type="molecule type" value="Genomic_DNA"/>
</dbReference>
<protein>
    <recommendedName>
        <fullName evidence="3">Helicase XPB/Ssl2 N-terminal domain-containing protein</fullName>
    </recommendedName>
</protein>
<dbReference type="RefSeq" id="WP_131800555.1">
    <property type="nucleotide sequence ID" value="NZ_CP063356.2"/>
</dbReference>
<proteinExistence type="predicted"/>
<accession>A0A7S7L7I5</accession>
<dbReference type="KEGG" id="aia:AWH56_024810"/>
<sequence length="350" mass="41470">MNSMNLMDVLLFQDRNELIKLLKDEDVVACNINSKRELVEMLYPMLVNLDHVTDRYNRLTNDAKKMALTLCYDQNSLLSKEELNGFVPHLKESSFLEMLEELTANGFLFTYINRNYLVPSQVKKELRRTIKMRIKEETLILPNDPNGQSEITIVNDLFVLIDYLVEKPLSLTKAGVLYKKDFQEIMKQFSYKEVLPKEQWRFGYGRRFAQYPDRFSLIYDYCFHKGWIVENDSTLTATKRVEELYEMRLPELVKSIVTYWHKLYRRAFPTVGLLYELLLDSLNEEEGLEVEFLVSFLSPFVKEYYFDTKEDMIIKRFLNMLIYLDIVKKIENSVFVGVTVGPSMKYLKKL</sequence>
<evidence type="ECO:0008006" key="3">
    <source>
        <dbReference type="Google" id="ProtNLM"/>
    </source>
</evidence>
<evidence type="ECO:0000313" key="1">
    <source>
        <dbReference type="EMBL" id="QOY35836.1"/>
    </source>
</evidence>
<name>A0A7S7L7I5_9BACI</name>
<dbReference type="AlphaFoldDB" id="A0A7S7L7I5"/>
<dbReference type="OrthoDB" id="2369695at2"/>
<dbReference type="Proteomes" id="UP000180175">
    <property type="component" value="Chromosome"/>
</dbReference>
<gene>
    <name evidence="1" type="ORF">AWH56_024810</name>
</gene>
<reference evidence="1 2" key="1">
    <citation type="journal article" date="2017" name="Genome Announc.">
        <title>Draft Genome Sequences of Four Alkaliphilic Bacteria Belonging to the Anaerobacillus Genus.</title>
        <authorList>
            <person name="Bassil N.M."/>
            <person name="Lloyd J.R."/>
        </authorList>
    </citation>
    <scope>NUCLEOTIDE SEQUENCE [LARGE SCALE GENOMIC DNA]</scope>
    <source>
        <strain evidence="1 2">NB2006</strain>
    </source>
</reference>